<evidence type="ECO:0000313" key="5">
    <source>
        <dbReference type="EMBL" id="TSH93840.1"/>
    </source>
</evidence>
<protein>
    <submittedName>
        <fullName evidence="5">Aldolase</fullName>
    </submittedName>
</protein>
<proteinExistence type="inferred from homology"/>
<dbReference type="Pfam" id="PF03328">
    <property type="entry name" value="HpcH_HpaI"/>
    <property type="match status" value="1"/>
</dbReference>
<feature type="domain" description="HpcH/HpaI aldolase/citrate lyase" evidence="4">
    <location>
        <begin position="32"/>
        <end position="246"/>
    </location>
</feature>
<evidence type="ECO:0000256" key="3">
    <source>
        <dbReference type="ARBA" id="ARBA00023239"/>
    </source>
</evidence>
<evidence type="ECO:0000313" key="6">
    <source>
        <dbReference type="Proteomes" id="UP000318405"/>
    </source>
</evidence>
<dbReference type="PANTHER" id="PTHR30502:SF0">
    <property type="entry name" value="PHOSPHOENOLPYRUVATE CARBOXYLASE FAMILY PROTEIN"/>
    <property type="match status" value="1"/>
</dbReference>
<dbReference type="OrthoDB" id="86160at2"/>
<dbReference type="EMBL" id="VLTJ01000026">
    <property type="protein sequence ID" value="TSH93840.1"/>
    <property type="molecule type" value="Genomic_DNA"/>
</dbReference>
<dbReference type="Gene3D" id="3.20.20.60">
    <property type="entry name" value="Phosphoenolpyruvate-binding domains"/>
    <property type="match status" value="1"/>
</dbReference>
<keyword evidence="6" id="KW-1185">Reference proteome</keyword>
<evidence type="ECO:0000259" key="4">
    <source>
        <dbReference type="Pfam" id="PF03328"/>
    </source>
</evidence>
<dbReference type="GO" id="GO:0046872">
    <property type="term" value="F:metal ion binding"/>
    <property type="evidence" value="ECO:0007669"/>
    <property type="project" value="UniProtKB-KW"/>
</dbReference>
<dbReference type="InterPro" id="IPR050251">
    <property type="entry name" value="HpcH-HpaI_aldolase"/>
</dbReference>
<dbReference type="SUPFAM" id="SSF51621">
    <property type="entry name" value="Phosphoenolpyruvate/pyruvate domain"/>
    <property type="match status" value="1"/>
</dbReference>
<dbReference type="AlphaFoldDB" id="A0A556ALR9"/>
<name>A0A556ALR9_9BURK</name>
<keyword evidence="3" id="KW-0456">Lyase</keyword>
<accession>A0A556ALR9</accession>
<gene>
    <name evidence="5" type="ORF">FOZ76_13195</name>
</gene>
<dbReference type="PANTHER" id="PTHR30502">
    <property type="entry name" value="2-KETO-3-DEOXY-L-RHAMNONATE ALDOLASE"/>
    <property type="match status" value="1"/>
</dbReference>
<dbReference type="GO" id="GO:0005737">
    <property type="term" value="C:cytoplasm"/>
    <property type="evidence" value="ECO:0007669"/>
    <property type="project" value="TreeGrafter"/>
</dbReference>
<dbReference type="InterPro" id="IPR040442">
    <property type="entry name" value="Pyrv_kinase-like_dom_sf"/>
</dbReference>
<reference evidence="5 6" key="1">
    <citation type="submission" date="2019-07" db="EMBL/GenBank/DDBJ databases">
        <title>Qingshengfaniella alkalisoli gen. nov., sp. nov., isolated from saline soil.</title>
        <authorList>
            <person name="Xu L."/>
            <person name="Huang X.-X."/>
            <person name="Sun J.-Q."/>
        </authorList>
    </citation>
    <scope>NUCLEOTIDE SEQUENCE [LARGE SCALE GENOMIC DNA]</scope>
    <source>
        <strain evidence="5 6">DSM 27279</strain>
    </source>
</reference>
<evidence type="ECO:0000256" key="2">
    <source>
        <dbReference type="ARBA" id="ARBA00022723"/>
    </source>
</evidence>
<dbReference type="InterPro" id="IPR005000">
    <property type="entry name" value="Aldolase/citrate-lyase_domain"/>
</dbReference>
<dbReference type="Proteomes" id="UP000318405">
    <property type="component" value="Unassembled WGS sequence"/>
</dbReference>
<comment type="caution">
    <text evidence="5">The sequence shown here is derived from an EMBL/GenBank/DDBJ whole genome shotgun (WGS) entry which is preliminary data.</text>
</comment>
<comment type="similarity">
    <text evidence="1">Belongs to the HpcH/HpaI aldolase family.</text>
</comment>
<keyword evidence="2" id="KW-0479">Metal-binding</keyword>
<organism evidence="5 6">
    <name type="scientific">Verticiella sediminum</name>
    <dbReference type="NCBI Taxonomy" id="1247510"/>
    <lineage>
        <taxon>Bacteria</taxon>
        <taxon>Pseudomonadati</taxon>
        <taxon>Pseudomonadota</taxon>
        <taxon>Betaproteobacteria</taxon>
        <taxon>Burkholderiales</taxon>
        <taxon>Alcaligenaceae</taxon>
        <taxon>Verticiella</taxon>
    </lineage>
</organism>
<dbReference type="GO" id="GO:0016832">
    <property type="term" value="F:aldehyde-lyase activity"/>
    <property type="evidence" value="ECO:0007669"/>
    <property type="project" value="TreeGrafter"/>
</dbReference>
<dbReference type="InterPro" id="IPR015813">
    <property type="entry name" value="Pyrv/PenolPyrv_kinase-like_dom"/>
</dbReference>
<sequence>MMRISTMVKPRTNTVRAGLAEGRLLAGPVMQVASPELIEMAGAAGFDFVWIDCEHGAFHLETAVHMLRAADAVGLTALVRVPDQTPSLIMRVLDAGAQGVVVPNVSDGAQAQAVVDAARYRQDGGSGRRGACPGTRASWHQTEDWPAFSRQANADVLVWVLIESPAAVRNIDEILQVPHLDGVALGPFDLAHDMGFPGEVDHPEVQASLDEVVNRAQERGVEVIASLFSPDPQGMARERARWAARGIRLFSIGSDRRLIVRAMRERRAAIGTDPEGT</sequence>
<evidence type="ECO:0000256" key="1">
    <source>
        <dbReference type="ARBA" id="ARBA00005568"/>
    </source>
</evidence>